<evidence type="ECO:0000256" key="9">
    <source>
        <dbReference type="ARBA" id="ARBA00023237"/>
    </source>
</evidence>
<dbReference type="Pfam" id="PF13715">
    <property type="entry name" value="CarbopepD_reg_2"/>
    <property type="match status" value="1"/>
</dbReference>
<dbReference type="PANTHER" id="PTHR30069">
    <property type="entry name" value="TONB-DEPENDENT OUTER MEMBRANE RECEPTOR"/>
    <property type="match status" value="1"/>
</dbReference>
<comment type="subcellular location">
    <subcellularLocation>
        <location evidence="1 10">Cell outer membrane</location>
        <topology evidence="1 10">Multi-pass membrane protein</topology>
    </subcellularLocation>
</comment>
<evidence type="ECO:0000256" key="2">
    <source>
        <dbReference type="ARBA" id="ARBA00022448"/>
    </source>
</evidence>
<dbReference type="Pfam" id="PF00593">
    <property type="entry name" value="TonB_dep_Rec_b-barrel"/>
    <property type="match status" value="1"/>
</dbReference>
<evidence type="ECO:0000256" key="8">
    <source>
        <dbReference type="ARBA" id="ARBA00023170"/>
    </source>
</evidence>
<evidence type="ECO:0000256" key="7">
    <source>
        <dbReference type="ARBA" id="ARBA00023136"/>
    </source>
</evidence>
<gene>
    <name evidence="14" type="ORF">SAMN05444274_11219</name>
</gene>
<evidence type="ECO:0000256" key="5">
    <source>
        <dbReference type="ARBA" id="ARBA00022729"/>
    </source>
</evidence>
<dbReference type="AlphaFoldDB" id="A0A1M5FE16"/>
<keyword evidence="3 10" id="KW-1134">Transmembrane beta strand</keyword>
<keyword evidence="8" id="KW-0675">Receptor</keyword>
<keyword evidence="15" id="KW-1185">Reference proteome</keyword>
<dbReference type="EMBL" id="FQUM01000012">
    <property type="protein sequence ID" value="SHF89668.1"/>
    <property type="molecule type" value="Genomic_DNA"/>
</dbReference>
<dbReference type="OrthoDB" id="9795928at2"/>
<keyword evidence="5" id="KW-0732">Signal</keyword>
<dbReference type="STRING" id="1484053.SAMN05444274_11219"/>
<feature type="domain" description="TonB-dependent receptor plug" evidence="13">
    <location>
        <begin position="119"/>
        <end position="223"/>
    </location>
</feature>
<dbReference type="GO" id="GO:0015344">
    <property type="term" value="F:siderophore uptake transmembrane transporter activity"/>
    <property type="evidence" value="ECO:0007669"/>
    <property type="project" value="TreeGrafter"/>
</dbReference>
<evidence type="ECO:0000313" key="14">
    <source>
        <dbReference type="EMBL" id="SHF89668.1"/>
    </source>
</evidence>
<reference evidence="14 15" key="1">
    <citation type="submission" date="2016-11" db="EMBL/GenBank/DDBJ databases">
        <authorList>
            <person name="Jaros S."/>
            <person name="Januszkiewicz K."/>
            <person name="Wedrychowicz H."/>
        </authorList>
    </citation>
    <scope>NUCLEOTIDE SEQUENCE [LARGE SCALE GENOMIC DNA]</scope>
    <source>
        <strain evidence="14 15">DSM 26910</strain>
    </source>
</reference>
<dbReference type="PANTHER" id="PTHR30069:SF29">
    <property type="entry name" value="HEMOGLOBIN AND HEMOGLOBIN-HAPTOGLOBIN-BINDING PROTEIN 1-RELATED"/>
    <property type="match status" value="1"/>
</dbReference>
<dbReference type="InterPro" id="IPR008969">
    <property type="entry name" value="CarboxyPept-like_regulatory"/>
</dbReference>
<organism evidence="14 15">
    <name type="scientific">Mariniphaga anaerophila</name>
    <dbReference type="NCBI Taxonomy" id="1484053"/>
    <lineage>
        <taxon>Bacteria</taxon>
        <taxon>Pseudomonadati</taxon>
        <taxon>Bacteroidota</taxon>
        <taxon>Bacteroidia</taxon>
        <taxon>Marinilabiliales</taxon>
        <taxon>Prolixibacteraceae</taxon>
        <taxon>Mariniphaga</taxon>
    </lineage>
</organism>
<dbReference type="GO" id="GO:0044718">
    <property type="term" value="P:siderophore transmembrane transport"/>
    <property type="evidence" value="ECO:0007669"/>
    <property type="project" value="TreeGrafter"/>
</dbReference>
<dbReference type="Pfam" id="PF07715">
    <property type="entry name" value="Plug"/>
    <property type="match status" value="1"/>
</dbReference>
<evidence type="ECO:0000256" key="4">
    <source>
        <dbReference type="ARBA" id="ARBA00022692"/>
    </source>
</evidence>
<accession>A0A1M5FE16</accession>
<dbReference type="RefSeq" id="WP_073003282.1">
    <property type="nucleotide sequence ID" value="NZ_FQUM01000012.1"/>
</dbReference>
<dbReference type="InterPro" id="IPR036942">
    <property type="entry name" value="Beta-barrel_TonB_sf"/>
</dbReference>
<dbReference type="PROSITE" id="PS52016">
    <property type="entry name" value="TONB_DEPENDENT_REC_3"/>
    <property type="match status" value="1"/>
</dbReference>
<dbReference type="Gene3D" id="2.170.130.10">
    <property type="entry name" value="TonB-dependent receptor, plug domain"/>
    <property type="match status" value="1"/>
</dbReference>
<keyword evidence="9 10" id="KW-0998">Cell outer membrane</keyword>
<keyword evidence="4 10" id="KW-0812">Transmembrane</keyword>
<sequence length="805" mass="91437">MSKFIMLLLCMNAIYGLSFAQKKYELKGKVIDENNQALAGTYVMLYPIEKGSVVDKTGSFLIKDVEEGTYKIEISFIGYQTVTDSISIPEDQPYNAALKKSFLNLQEIVVTDNYAERRKREESLNTEIVNERYLRQNLGGSLMKSLERLPGVTTIDIGSGQSKPVIRGLAFNRVVVAENGIKHEAQQWGADHGLEMDQFAISDVEIIKGPASILYGSDAIGGVINIKHRKLPADNSIAGTVNLSGKTNNDYLGTSVSLFGRRKWFFADFRVTLLDYGDYKVPADSVDIYSYRAAIHKNHLRNTAGGEKNLHFSFGIVKTAFQSRFYLSNVSSKSGFFANAHGLEPRNVDTNLHDKSARDINYPYQQVNHFKLINRSRYQWDKVSLETDLGFQRNFRQEWSKYVSHGYMPAIFPGTLNFDPDLERQFEKFVYSGNVRLSYHANEKTHFIIGASGDLQDNKIGGRGFIIPAYKQWSFGSYAFSKHTFSEKSIIQMGIRYDHGTIHTNEYSDWFTSPVIINTDTTFHYLKRAGNISRSFSNFSWSVGYNYNQERWSFKTNVGKSFRIPIAKELAANGVNYHNFSYEVGNPDLSPETSWQFDAGVEFNAPKFAVETTPFLNYFPNYIFLNPSSEHDRLYGNGNQVFYYTQSKVLRLGAEIHAHYEILNALQLGVIGEFVYSEQLSGEKKGFTLPFSPPASAIFNIKYKKPKMYFLENPYLTVDFRITAAQKNIVPPEKTTNGYHVINIGLGGDVKLQNQKVNISLQVQNLTNNKYFNHTSYYRLINVPEPGRNIIANISIPFSGKMNKK</sequence>
<keyword evidence="7 10" id="KW-0472">Membrane</keyword>
<keyword evidence="6 11" id="KW-0798">TonB box</keyword>
<evidence type="ECO:0000256" key="1">
    <source>
        <dbReference type="ARBA" id="ARBA00004571"/>
    </source>
</evidence>
<evidence type="ECO:0000256" key="11">
    <source>
        <dbReference type="RuleBase" id="RU003357"/>
    </source>
</evidence>
<dbReference type="GO" id="GO:0009279">
    <property type="term" value="C:cell outer membrane"/>
    <property type="evidence" value="ECO:0007669"/>
    <property type="project" value="UniProtKB-SubCell"/>
</dbReference>
<dbReference type="Gene3D" id="2.40.170.20">
    <property type="entry name" value="TonB-dependent receptor, beta-barrel domain"/>
    <property type="match status" value="1"/>
</dbReference>
<dbReference type="InterPro" id="IPR037066">
    <property type="entry name" value="Plug_dom_sf"/>
</dbReference>
<evidence type="ECO:0000256" key="10">
    <source>
        <dbReference type="PROSITE-ProRule" id="PRU01360"/>
    </source>
</evidence>
<dbReference type="InterPro" id="IPR039426">
    <property type="entry name" value="TonB-dep_rcpt-like"/>
</dbReference>
<feature type="domain" description="TonB-dependent receptor-like beta-barrel" evidence="12">
    <location>
        <begin position="363"/>
        <end position="766"/>
    </location>
</feature>
<dbReference type="SUPFAM" id="SSF49464">
    <property type="entry name" value="Carboxypeptidase regulatory domain-like"/>
    <property type="match status" value="1"/>
</dbReference>
<evidence type="ECO:0000313" key="15">
    <source>
        <dbReference type="Proteomes" id="UP000184164"/>
    </source>
</evidence>
<dbReference type="InterPro" id="IPR000531">
    <property type="entry name" value="Beta-barrel_TonB"/>
</dbReference>
<evidence type="ECO:0000259" key="13">
    <source>
        <dbReference type="Pfam" id="PF07715"/>
    </source>
</evidence>
<name>A0A1M5FE16_9BACT</name>
<dbReference type="SUPFAM" id="SSF56935">
    <property type="entry name" value="Porins"/>
    <property type="match status" value="1"/>
</dbReference>
<dbReference type="InterPro" id="IPR012910">
    <property type="entry name" value="Plug_dom"/>
</dbReference>
<comment type="similarity">
    <text evidence="10 11">Belongs to the TonB-dependent receptor family.</text>
</comment>
<evidence type="ECO:0000256" key="3">
    <source>
        <dbReference type="ARBA" id="ARBA00022452"/>
    </source>
</evidence>
<keyword evidence="2 10" id="KW-0813">Transport</keyword>
<evidence type="ECO:0000256" key="6">
    <source>
        <dbReference type="ARBA" id="ARBA00023077"/>
    </source>
</evidence>
<proteinExistence type="inferred from homology"/>
<dbReference type="Gene3D" id="2.60.40.1120">
    <property type="entry name" value="Carboxypeptidase-like, regulatory domain"/>
    <property type="match status" value="1"/>
</dbReference>
<evidence type="ECO:0000259" key="12">
    <source>
        <dbReference type="Pfam" id="PF00593"/>
    </source>
</evidence>
<protein>
    <submittedName>
        <fullName evidence="14">Iron complex outermembrane recepter protein</fullName>
    </submittedName>
</protein>
<dbReference type="Proteomes" id="UP000184164">
    <property type="component" value="Unassembled WGS sequence"/>
</dbReference>